<keyword evidence="3" id="KW-1185">Reference proteome</keyword>
<dbReference type="EMBL" id="LSMT01000056">
    <property type="protein sequence ID" value="PFX30065.1"/>
    <property type="molecule type" value="Genomic_DNA"/>
</dbReference>
<sequence length="603" mass="67672">MSVDGKHNEAMDEEEDRIENLKQQKAKDKSAFTRIKNKLLSLLDEEDYPSRREVKEVCQKLCEVQERAMSTMEELSQEYLSCKEREKRKKLSDEMDRLEVEFSEAHDKVQEYLDNRKDELSSLASDASENTRRRQMEESVLRKSVEKQTLEEQIKGEQDSARDKEDLEEVGRQYQSRLFVEGELQNLKESDFKGLETRKVSANNLEESRSTPSLVTDMWNQLKCLSIAVFSGDKRKAEFRTVASETIHSLSKKGLKKDGGVTFFGNTQKSSGNQRGVGFRPCKVCGGHHGVWRCDRFEAMSLPKRWEAAKSLKLCYHCLGGDHSGETRDESRICGINNCKNTHNRLLHRDLVAPDRSEQVNSPDRRDVEQGASGGSQVLAESETINKMTLTLPQDPVQQVTERSHTALTSQIVQPRFVALRTVPVFLKNGYRRIKVNALLDDASTKTYLNADVAAELGLQGHPQSVTVNVLNGQVETLETMPVEVELESLDGNVKVTRSASTAERVTRNMKAIDCGKYAVNCTHLKGIQSPNPGIRSIVDLLIGGDYAELHYSFKVVRGQPWEPVARLTPLGWTCTGTVSGFEGDPNPNPNSGSCLTIASQEA</sequence>
<feature type="compositionally biased region" description="Basic and acidic residues" evidence="1">
    <location>
        <begin position="354"/>
        <end position="369"/>
    </location>
</feature>
<dbReference type="Proteomes" id="UP000225706">
    <property type="component" value="Unassembled WGS sequence"/>
</dbReference>
<feature type="compositionally biased region" description="Basic and acidic residues" evidence="1">
    <location>
        <begin position="1"/>
        <end position="10"/>
    </location>
</feature>
<feature type="compositionally biased region" description="Basic and acidic residues" evidence="1">
    <location>
        <begin position="129"/>
        <end position="167"/>
    </location>
</feature>
<feature type="compositionally biased region" description="Basic and acidic residues" evidence="1">
    <location>
        <begin position="18"/>
        <end position="28"/>
    </location>
</feature>
<feature type="region of interest" description="Disordered" evidence="1">
    <location>
        <begin position="121"/>
        <end position="167"/>
    </location>
</feature>
<evidence type="ECO:0000313" key="3">
    <source>
        <dbReference type="Proteomes" id="UP000225706"/>
    </source>
</evidence>
<proteinExistence type="predicted"/>
<evidence type="ECO:0000313" key="2">
    <source>
        <dbReference type="EMBL" id="PFX30065.1"/>
    </source>
</evidence>
<dbReference type="AlphaFoldDB" id="A0A2B4SNT5"/>
<feature type="compositionally biased region" description="Polar residues" evidence="1">
    <location>
        <begin position="590"/>
        <end position="603"/>
    </location>
</feature>
<accession>A0A2B4SNT5</accession>
<feature type="region of interest" description="Disordered" evidence="1">
    <location>
        <begin position="582"/>
        <end position="603"/>
    </location>
</feature>
<feature type="region of interest" description="Disordered" evidence="1">
    <location>
        <begin position="354"/>
        <end position="377"/>
    </location>
</feature>
<reference evidence="3" key="1">
    <citation type="journal article" date="2017" name="bioRxiv">
        <title>Comparative analysis of the genomes of Stylophora pistillata and Acropora digitifera provides evidence for extensive differences between species of corals.</title>
        <authorList>
            <person name="Voolstra C.R."/>
            <person name="Li Y."/>
            <person name="Liew Y.J."/>
            <person name="Baumgarten S."/>
            <person name="Zoccola D."/>
            <person name="Flot J.-F."/>
            <person name="Tambutte S."/>
            <person name="Allemand D."/>
            <person name="Aranda M."/>
        </authorList>
    </citation>
    <scope>NUCLEOTIDE SEQUENCE [LARGE SCALE GENOMIC DNA]</scope>
</reference>
<evidence type="ECO:0000256" key="1">
    <source>
        <dbReference type="SAM" id="MobiDB-lite"/>
    </source>
</evidence>
<comment type="caution">
    <text evidence="2">The sequence shown here is derived from an EMBL/GenBank/DDBJ whole genome shotgun (WGS) entry which is preliminary data.</text>
</comment>
<gene>
    <name evidence="2" type="ORF">AWC38_SpisGene5142</name>
</gene>
<dbReference type="PANTHER" id="PTHR47331">
    <property type="entry name" value="PHD-TYPE DOMAIN-CONTAINING PROTEIN"/>
    <property type="match status" value="1"/>
</dbReference>
<evidence type="ECO:0008006" key="4">
    <source>
        <dbReference type="Google" id="ProtNLM"/>
    </source>
</evidence>
<protein>
    <recommendedName>
        <fullName evidence="4">Peptidase aspartic putative domain-containing protein</fullName>
    </recommendedName>
</protein>
<feature type="region of interest" description="Disordered" evidence="1">
    <location>
        <begin position="1"/>
        <end position="28"/>
    </location>
</feature>
<dbReference type="OrthoDB" id="5984815at2759"/>
<name>A0A2B4SNT5_STYPI</name>
<organism evidence="2 3">
    <name type="scientific">Stylophora pistillata</name>
    <name type="common">Smooth cauliflower coral</name>
    <dbReference type="NCBI Taxonomy" id="50429"/>
    <lineage>
        <taxon>Eukaryota</taxon>
        <taxon>Metazoa</taxon>
        <taxon>Cnidaria</taxon>
        <taxon>Anthozoa</taxon>
        <taxon>Hexacorallia</taxon>
        <taxon>Scleractinia</taxon>
        <taxon>Astrocoeniina</taxon>
        <taxon>Pocilloporidae</taxon>
        <taxon>Stylophora</taxon>
    </lineage>
</organism>